<dbReference type="AlphaFoldDB" id="A0A545SRD6"/>
<protein>
    <submittedName>
        <fullName evidence="1">Uncharacterized protein</fullName>
    </submittedName>
</protein>
<gene>
    <name evidence="1" type="ORF">FIL88_09530</name>
</gene>
<dbReference type="RefSeq" id="WP_142853617.1">
    <property type="nucleotide sequence ID" value="NZ_FXWW01000002.1"/>
</dbReference>
<accession>A0A545SRD6</accession>
<proteinExistence type="predicted"/>
<organism evidence="1 2">
    <name type="scientific">Aliiroseovarius halocynthiae</name>
    <dbReference type="NCBI Taxonomy" id="985055"/>
    <lineage>
        <taxon>Bacteria</taxon>
        <taxon>Pseudomonadati</taxon>
        <taxon>Pseudomonadota</taxon>
        <taxon>Alphaproteobacteria</taxon>
        <taxon>Rhodobacterales</taxon>
        <taxon>Paracoccaceae</taxon>
        <taxon>Aliiroseovarius</taxon>
    </lineage>
</organism>
<dbReference type="EMBL" id="VICH01000006">
    <property type="protein sequence ID" value="TQV67456.1"/>
    <property type="molecule type" value="Genomic_DNA"/>
</dbReference>
<evidence type="ECO:0000313" key="2">
    <source>
        <dbReference type="Proteomes" id="UP000315816"/>
    </source>
</evidence>
<dbReference type="OrthoDB" id="7843142at2"/>
<name>A0A545SRD6_9RHOB</name>
<keyword evidence="2" id="KW-1185">Reference proteome</keyword>
<reference evidence="1 2" key="1">
    <citation type="submission" date="2019-06" db="EMBL/GenBank/DDBJ databases">
        <title>A novel species of marine bacteria.</title>
        <authorList>
            <person name="Wang Y."/>
        </authorList>
    </citation>
    <scope>NUCLEOTIDE SEQUENCE [LARGE SCALE GENOMIC DNA]</scope>
    <source>
        <strain evidence="1 2">MA1-10</strain>
    </source>
</reference>
<comment type="caution">
    <text evidence="1">The sequence shown here is derived from an EMBL/GenBank/DDBJ whole genome shotgun (WGS) entry which is preliminary data.</text>
</comment>
<dbReference type="Proteomes" id="UP000315816">
    <property type="component" value="Unassembled WGS sequence"/>
</dbReference>
<evidence type="ECO:0000313" key="1">
    <source>
        <dbReference type="EMBL" id="TQV67456.1"/>
    </source>
</evidence>
<sequence length="118" mass="12840">MRHIVKSFLLAVALVGTSSISKSETVHGVPVKGYISGYPIVAADDLKNLPAHVIIAPASYPASKTKVAIPHGYRAAWEDGRLNPLRGVRRQAGEVMTLSIWSDTVPRKLIREQTVIVE</sequence>